<evidence type="ECO:0000259" key="1">
    <source>
        <dbReference type="Pfam" id="PF00535"/>
    </source>
</evidence>
<sequence length="338" mass="39495">MGNGVTLALCTYNGRNELYETLKHIDHQEDVGEVEWELLVVDNNSTDGTADYIRELWPDEKESHLRIVQEKRQGIAFARKRALREAKYEYLSFVDDDNWISENWIRRIYGLFESHPNVGIISCPSEAHLKTEPPDYFEIIKGWLAVGEQCEEEGFVEERPVSFWTAGCSFRVAPFRRLAASDYESCLTGRTKDETLGGEDHEFCLALTLMGWDVYFTKDISIKHNITEDQCSREYILDLVENGGKSRPILDIYRNEYRDRLIENSHLSVVYYLKEYLDKALRHWLKKCRSANGKLLYNQISHALARGRLKGYWMCRDQFARAKENLRILKAIRDERSA</sequence>
<reference evidence="2 3" key="1">
    <citation type="journal article" date="2010" name="ISME J.">
        <title>Fine-scale evolution: genomic, phenotypic and ecological differentiation in two coexisting Salinibacter ruber strains.</title>
        <authorList>
            <person name="Pena A."/>
            <person name="Teeling H."/>
            <person name="Huerta-Cepas J."/>
            <person name="Santos F."/>
            <person name="Yarza P."/>
            <person name="Brito-Echeverria J."/>
            <person name="Lucio M."/>
            <person name="Schmitt-Kopplin P."/>
            <person name="Meseguer I."/>
            <person name="Schenowitz C."/>
            <person name="Dossat C."/>
            <person name="Barbe V."/>
            <person name="Dopazo J."/>
            <person name="Rossello-Mora R."/>
            <person name="Schuler M."/>
            <person name="Glockner F.O."/>
            <person name="Amann R."/>
            <person name="Gabaldon T."/>
            <person name="Anton J."/>
        </authorList>
    </citation>
    <scope>NUCLEOTIDE SEQUENCE [LARGE SCALE GENOMIC DNA]</scope>
    <source>
        <strain evidence="2 3">M8</strain>
    </source>
</reference>
<dbReference type="CDD" id="cd00761">
    <property type="entry name" value="Glyco_tranf_GTA_type"/>
    <property type="match status" value="1"/>
</dbReference>
<dbReference type="Proteomes" id="UP000000933">
    <property type="component" value="Chromosome"/>
</dbReference>
<dbReference type="Gene3D" id="3.90.550.10">
    <property type="entry name" value="Spore Coat Polysaccharide Biosynthesis Protein SpsA, Chain A"/>
    <property type="match status" value="1"/>
</dbReference>
<dbReference type="PANTHER" id="PTHR22916">
    <property type="entry name" value="GLYCOSYLTRANSFERASE"/>
    <property type="match status" value="1"/>
</dbReference>
<protein>
    <submittedName>
        <fullName evidence="2">Glycosyl transferase, family 2</fullName>
    </submittedName>
</protein>
<dbReference type="EMBL" id="FP565814">
    <property type="protein sequence ID" value="CBH23173.1"/>
    <property type="molecule type" value="Genomic_DNA"/>
</dbReference>
<dbReference type="RefSeq" id="WP_013060741.1">
    <property type="nucleotide sequence ID" value="NC_014032.1"/>
</dbReference>
<dbReference type="PANTHER" id="PTHR22916:SF3">
    <property type="entry name" value="UDP-GLCNAC:BETAGAL BETA-1,3-N-ACETYLGLUCOSAMINYLTRANSFERASE-LIKE PROTEIN 1"/>
    <property type="match status" value="1"/>
</dbReference>
<dbReference type="Pfam" id="PF00535">
    <property type="entry name" value="Glycos_transf_2"/>
    <property type="match status" value="1"/>
</dbReference>
<dbReference type="GO" id="GO:0016758">
    <property type="term" value="F:hexosyltransferase activity"/>
    <property type="evidence" value="ECO:0007669"/>
    <property type="project" value="UniProtKB-ARBA"/>
</dbReference>
<dbReference type="AlphaFoldDB" id="D5H568"/>
<dbReference type="InterPro" id="IPR001173">
    <property type="entry name" value="Glyco_trans_2-like"/>
</dbReference>
<dbReference type="SUPFAM" id="SSF53448">
    <property type="entry name" value="Nucleotide-diphospho-sugar transferases"/>
    <property type="match status" value="1"/>
</dbReference>
<reference evidence="3" key="2">
    <citation type="submission" date="2010-04" db="EMBL/GenBank/DDBJ databases">
        <title>Genome sequence of Salinibacter ruber M8.</title>
        <authorList>
            <consortium name="Genoscope"/>
        </authorList>
    </citation>
    <scope>NUCLEOTIDE SEQUENCE [LARGE SCALE GENOMIC DNA]</scope>
    <source>
        <strain evidence="3">M8</strain>
    </source>
</reference>
<evidence type="ECO:0000313" key="2">
    <source>
        <dbReference type="EMBL" id="CBH23173.1"/>
    </source>
</evidence>
<keyword evidence="2" id="KW-0808">Transferase</keyword>
<gene>
    <name evidence="2" type="primary">wcaA</name>
    <name evidence="2" type="ordered locus">SRM_00252</name>
</gene>
<dbReference type="KEGG" id="srm:SRM_00252"/>
<organism evidence="2 3">
    <name type="scientific">Salinibacter ruber (strain M8)</name>
    <dbReference type="NCBI Taxonomy" id="761659"/>
    <lineage>
        <taxon>Bacteria</taxon>
        <taxon>Pseudomonadati</taxon>
        <taxon>Rhodothermota</taxon>
        <taxon>Rhodothermia</taxon>
        <taxon>Rhodothermales</taxon>
        <taxon>Salinibacteraceae</taxon>
        <taxon>Salinibacter</taxon>
    </lineage>
</organism>
<evidence type="ECO:0000313" key="3">
    <source>
        <dbReference type="Proteomes" id="UP000000933"/>
    </source>
</evidence>
<feature type="domain" description="Glycosyltransferase 2-like" evidence="1">
    <location>
        <begin position="8"/>
        <end position="122"/>
    </location>
</feature>
<proteinExistence type="predicted"/>
<accession>D5H568</accession>
<name>D5H568_SALRM</name>
<dbReference type="HOGENOM" id="CLU_025996_19_2_10"/>
<dbReference type="InterPro" id="IPR029044">
    <property type="entry name" value="Nucleotide-diphossugar_trans"/>
</dbReference>